<dbReference type="CDD" id="cd01949">
    <property type="entry name" value="GGDEF"/>
    <property type="match status" value="1"/>
</dbReference>
<evidence type="ECO:0000313" key="3">
    <source>
        <dbReference type="Proteomes" id="UP000049855"/>
    </source>
</evidence>
<protein>
    <submittedName>
        <fullName evidence="2">Diguanylate cyclase/phosphodiesterase (GGDEF &amp; EAL domains) with PAS/PAC sensor(S)</fullName>
    </submittedName>
</protein>
<dbReference type="SMART" id="SM00267">
    <property type="entry name" value="GGDEF"/>
    <property type="match status" value="1"/>
</dbReference>
<keyword evidence="3" id="KW-1185">Reference proteome</keyword>
<organism evidence="2 3">
    <name type="scientific">Sporomusa ovata</name>
    <dbReference type="NCBI Taxonomy" id="2378"/>
    <lineage>
        <taxon>Bacteria</taxon>
        <taxon>Bacillati</taxon>
        <taxon>Bacillota</taxon>
        <taxon>Negativicutes</taxon>
        <taxon>Selenomonadales</taxon>
        <taxon>Sporomusaceae</taxon>
        <taxon>Sporomusa</taxon>
    </lineage>
</organism>
<dbReference type="PANTHER" id="PTHR46663">
    <property type="entry name" value="DIGUANYLATE CYCLASE DGCT-RELATED"/>
    <property type="match status" value="1"/>
</dbReference>
<dbReference type="Pfam" id="PF00990">
    <property type="entry name" value="GGDEF"/>
    <property type="match status" value="1"/>
</dbReference>
<dbReference type="InterPro" id="IPR043128">
    <property type="entry name" value="Rev_trsase/Diguanyl_cyclase"/>
</dbReference>
<dbReference type="InterPro" id="IPR000160">
    <property type="entry name" value="GGDEF_dom"/>
</dbReference>
<accession>A0A0U1L601</accession>
<dbReference type="AlphaFoldDB" id="A0A0U1L601"/>
<evidence type="ECO:0000313" key="2">
    <source>
        <dbReference type="EMBL" id="CQR74699.1"/>
    </source>
</evidence>
<feature type="domain" description="GGDEF" evidence="1">
    <location>
        <begin position="124"/>
        <end position="257"/>
    </location>
</feature>
<dbReference type="NCBIfam" id="TIGR00254">
    <property type="entry name" value="GGDEF"/>
    <property type="match status" value="1"/>
</dbReference>
<dbReference type="Proteomes" id="UP000049855">
    <property type="component" value="Unassembled WGS sequence"/>
</dbReference>
<dbReference type="InterPro" id="IPR029787">
    <property type="entry name" value="Nucleotide_cyclase"/>
</dbReference>
<evidence type="ECO:0000259" key="1">
    <source>
        <dbReference type="PROSITE" id="PS50887"/>
    </source>
</evidence>
<dbReference type="EMBL" id="CTRP01000014">
    <property type="protein sequence ID" value="CQR74699.1"/>
    <property type="molecule type" value="Genomic_DNA"/>
</dbReference>
<sequence length="263" mass="29490">MLDNAIFKGEHRFCSGMLHSAFVYPRNGSAALKTGRQNMQIEAFYQEGEAFALIQISDITSQYRRVHLLQHLVKELEGDYESVKESEEYAKRNALYDPLTGLCNRVLFYDRLKHSFTQARRNGQLVALLFLDLDGFKAVNDSIGHFGGDLLLKEVAVRLKTVVREADTVCRLGGDEYTIILPNIKEKTDVAMIAKNILKVLSTKFILDGKDICITASIGISLFPLDGDDSETIVRFADSAMYTVKATGKNDYQFYSSGSQFVS</sequence>
<dbReference type="PROSITE" id="PS50887">
    <property type="entry name" value="GGDEF"/>
    <property type="match status" value="1"/>
</dbReference>
<reference evidence="3" key="1">
    <citation type="submission" date="2015-03" db="EMBL/GenBank/DDBJ databases">
        <authorList>
            <person name="Nijsse Bart"/>
        </authorList>
    </citation>
    <scope>NUCLEOTIDE SEQUENCE [LARGE SCALE GENOMIC DNA]</scope>
</reference>
<proteinExistence type="predicted"/>
<dbReference type="InterPro" id="IPR052163">
    <property type="entry name" value="DGC-Regulatory_Protein"/>
</dbReference>
<dbReference type="PANTHER" id="PTHR46663:SF3">
    <property type="entry name" value="SLL0267 PROTEIN"/>
    <property type="match status" value="1"/>
</dbReference>
<gene>
    <name evidence="2" type="ORF">SpAn4DRAFT_1161</name>
</gene>
<dbReference type="RefSeq" id="WP_021170686.1">
    <property type="nucleotide sequence ID" value="NZ_CTRP01000014.1"/>
</dbReference>
<dbReference type="Gene3D" id="3.30.70.270">
    <property type="match status" value="1"/>
</dbReference>
<dbReference type="FunFam" id="3.30.70.270:FF:000001">
    <property type="entry name" value="Diguanylate cyclase domain protein"/>
    <property type="match status" value="1"/>
</dbReference>
<name>A0A0U1L601_9FIRM</name>
<dbReference type="SUPFAM" id="SSF55073">
    <property type="entry name" value="Nucleotide cyclase"/>
    <property type="match status" value="1"/>
</dbReference>